<feature type="transmembrane region" description="Helical" evidence="2">
    <location>
        <begin position="38"/>
        <end position="54"/>
    </location>
</feature>
<dbReference type="EMBL" id="CACRTZ010000029">
    <property type="protein sequence ID" value="VYU48137.1"/>
    <property type="molecule type" value="Genomic_DNA"/>
</dbReference>
<dbReference type="RefSeq" id="WP_156566375.1">
    <property type="nucleotide sequence ID" value="NZ_CACRTZ010000029.1"/>
</dbReference>
<dbReference type="InterPro" id="IPR009576">
    <property type="entry name" value="Biofilm_formation_YgiB"/>
</dbReference>
<proteinExistence type="predicted"/>
<protein>
    <recommendedName>
        <fullName evidence="4">DUF1190 domain-containing protein</fullName>
    </recommendedName>
</protein>
<reference evidence="3" key="1">
    <citation type="submission" date="2019-11" db="EMBL/GenBank/DDBJ databases">
        <authorList>
            <person name="Feng L."/>
        </authorList>
    </citation>
    <scope>NUCLEOTIDE SEQUENCE</scope>
    <source>
        <strain evidence="3">EMassiliensisLFYP7</strain>
    </source>
</reference>
<sequence>MARKKQRRQNKPVMSPAQSRGQRYNGTYRNSQSGRKSGRFLTLAIMGGAAFFVLKGCSSDSSNDNDGDGVFYTSPQDCVNDGNSAQLCTDAWNNAKAKFEAGIPHRMSQSQCAHTYDHCYYDNVANSWAPVLTGFLLSKAIRKDRDEEYTYSSGGSSYASRAVWRTTAGDYTWRTGNKGTSADGHAGYATKKVATVSRGGYGRSSSARGSWGG</sequence>
<evidence type="ECO:0008006" key="4">
    <source>
        <dbReference type="Google" id="ProtNLM"/>
    </source>
</evidence>
<feature type="compositionally biased region" description="Polar residues" evidence="1">
    <location>
        <begin position="16"/>
        <end position="34"/>
    </location>
</feature>
<accession>A0A6N3F7Q3</accession>
<keyword evidence="2" id="KW-0472">Membrane</keyword>
<evidence type="ECO:0000313" key="3">
    <source>
        <dbReference type="EMBL" id="VYU48137.1"/>
    </source>
</evidence>
<keyword evidence="2" id="KW-0812">Transmembrane</keyword>
<evidence type="ECO:0000256" key="2">
    <source>
        <dbReference type="SAM" id="Phobius"/>
    </source>
</evidence>
<feature type="region of interest" description="Disordered" evidence="1">
    <location>
        <begin position="1"/>
        <end position="34"/>
    </location>
</feature>
<evidence type="ECO:0000256" key="1">
    <source>
        <dbReference type="SAM" id="MobiDB-lite"/>
    </source>
</evidence>
<dbReference type="AlphaFoldDB" id="A0A6N3F7Q3"/>
<name>A0A6N3F7Q3_9ENTR</name>
<keyword evidence="2" id="KW-1133">Transmembrane helix</keyword>
<gene>
    <name evidence="3" type="ORF">EMLFYP7_02535</name>
</gene>
<dbReference type="Pfam" id="PF06693">
    <property type="entry name" value="DUF1190"/>
    <property type="match status" value="1"/>
</dbReference>
<feature type="compositionally biased region" description="Basic residues" evidence="1">
    <location>
        <begin position="1"/>
        <end position="10"/>
    </location>
</feature>
<organism evidence="3">
    <name type="scientific">Phytobacter massiliensis</name>
    <dbReference type="NCBI Taxonomy" id="1485952"/>
    <lineage>
        <taxon>Bacteria</taxon>
        <taxon>Pseudomonadati</taxon>
        <taxon>Pseudomonadota</taxon>
        <taxon>Gammaproteobacteria</taxon>
        <taxon>Enterobacterales</taxon>
        <taxon>Enterobacteriaceae</taxon>
        <taxon>Phytobacter</taxon>
    </lineage>
</organism>